<evidence type="ECO:0000256" key="3">
    <source>
        <dbReference type="ARBA" id="ARBA00009587"/>
    </source>
</evidence>
<dbReference type="PANTHER" id="PTHR31650:SF1">
    <property type="entry name" value="WAX ESTER SYNTHASE_DIACYLGLYCEROL ACYLTRANSFERASE 4-RELATED"/>
    <property type="match status" value="1"/>
</dbReference>
<dbReference type="Pfam" id="PF06974">
    <property type="entry name" value="WS_DGAT_C"/>
    <property type="match status" value="1"/>
</dbReference>
<evidence type="ECO:0000256" key="4">
    <source>
        <dbReference type="ARBA" id="ARBA00013244"/>
    </source>
</evidence>
<dbReference type="Proteomes" id="UP000234331">
    <property type="component" value="Unassembled WGS sequence"/>
</dbReference>
<dbReference type="EC" id="2.3.1.20" evidence="4"/>
<comment type="catalytic activity">
    <reaction evidence="10">
        <text>an acyl-CoA + a 1,2-diacyl-sn-glycerol = a triacyl-sn-glycerol + CoA</text>
        <dbReference type="Rhea" id="RHEA:10868"/>
        <dbReference type="ChEBI" id="CHEBI:17815"/>
        <dbReference type="ChEBI" id="CHEBI:57287"/>
        <dbReference type="ChEBI" id="CHEBI:58342"/>
        <dbReference type="ChEBI" id="CHEBI:64615"/>
        <dbReference type="EC" id="2.3.1.20"/>
    </reaction>
</comment>
<dbReference type="RefSeq" id="WP_101831257.1">
    <property type="nucleotide sequence ID" value="NZ_FZMO01000098.1"/>
</dbReference>
<evidence type="ECO:0000256" key="7">
    <source>
        <dbReference type="ARBA" id="ARBA00022798"/>
    </source>
</evidence>
<evidence type="ECO:0000256" key="10">
    <source>
        <dbReference type="ARBA" id="ARBA00048109"/>
    </source>
</evidence>
<keyword evidence="15" id="KW-1185">Reference proteome</keyword>
<feature type="domain" description="O-acyltransferase WSD1 C-terminal" evidence="13">
    <location>
        <begin position="308"/>
        <end position="425"/>
    </location>
</feature>
<protein>
    <recommendedName>
        <fullName evidence="4">diacylglycerol O-acyltransferase</fullName>
        <ecNumber evidence="4">2.3.1.20</ecNumber>
    </recommendedName>
</protein>
<evidence type="ECO:0000256" key="1">
    <source>
        <dbReference type="ARBA" id="ARBA00004771"/>
    </source>
</evidence>
<reference evidence="14 15" key="1">
    <citation type="submission" date="2017-06" db="EMBL/GenBank/DDBJ databases">
        <authorList>
            <person name="Kim H.J."/>
            <person name="Triplett B.A."/>
        </authorList>
    </citation>
    <scope>NUCLEOTIDE SEQUENCE [LARGE SCALE GENOMIC DNA]</scope>
    <source>
        <strain evidence="14">FRACA_ARgP5</strain>
    </source>
</reference>
<sequence length="462" mass="49200">MHQPSTAATGTPPATGGARRALTTGDRAFLHYSRLHPGEYLEAGVVLVLDGPALGVEELRAHVARRLRAAPALTERLAPPGAPVADLGWETDPTLDLDHHVTVEDLPPGGGTPALRAAMDLLAAQPLAAQPLAAAPLAAQRPLWRLTLLRGHSPATSAVAYRFSHIHQDGAALHQALHLLFGADRDPALRSLPAAFPSPRARDHARMAAALLRSSTRSRGLAAWGGPPRGEARHSFALADLDLLRGLGRRHGATVNDVYLAALAGALRAWSRPEWDRGRRPLHAAMPINLRTRGESEMLSNITFGTRIRLPCDEDDPRRRLARVAGQTRRVRAAGGLRAVQRRILEAVPPDAPAAMLAHIASAGARPTRAALVASNVGTMRGPYTVAGRPVRTLLGMPPLFVGRQYLSAALFGLDTQVCAAFAASASVPGHDALPDLWLADLAALENAGTPGRRRRIRRTRG</sequence>
<proteinExistence type="inferred from homology"/>
<evidence type="ECO:0000256" key="6">
    <source>
        <dbReference type="ARBA" id="ARBA00022679"/>
    </source>
</evidence>
<keyword evidence="6 14" id="KW-0808">Transferase</keyword>
<dbReference type="GO" id="GO:0001666">
    <property type="term" value="P:response to hypoxia"/>
    <property type="evidence" value="ECO:0007669"/>
    <property type="project" value="TreeGrafter"/>
</dbReference>
<dbReference type="EMBL" id="FZMO01000098">
    <property type="protein sequence ID" value="SNQ47393.1"/>
    <property type="molecule type" value="Genomic_DNA"/>
</dbReference>
<evidence type="ECO:0000256" key="8">
    <source>
        <dbReference type="ARBA" id="ARBA00023098"/>
    </source>
</evidence>
<name>A0A2I2KNZ0_9ACTN</name>
<dbReference type="OrthoDB" id="4671961at2"/>
<accession>A0A2I2KNZ0</accession>
<dbReference type="InterPro" id="IPR009721">
    <property type="entry name" value="O-acyltransferase_WSD1_C"/>
</dbReference>
<dbReference type="Pfam" id="PF03007">
    <property type="entry name" value="WS_DGAT_cat"/>
    <property type="match status" value="1"/>
</dbReference>
<dbReference type="SUPFAM" id="SSF52777">
    <property type="entry name" value="CoA-dependent acyltransferases"/>
    <property type="match status" value="1"/>
</dbReference>
<feature type="region of interest" description="Disordered" evidence="11">
    <location>
        <begin position="1"/>
        <end position="20"/>
    </location>
</feature>
<dbReference type="GO" id="GO:0004144">
    <property type="term" value="F:diacylglycerol O-acyltransferase activity"/>
    <property type="evidence" value="ECO:0007669"/>
    <property type="project" value="UniProtKB-EC"/>
</dbReference>
<evidence type="ECO:0000256" key="2">
    <source>
        <dbReference type="ARBA" id="ARBA00005189"/>
    </source>
</evidence>
<feature type="domain" description="O-acyltransferase WSD1-like N-terminal" evidence="12">
    <location>
        <begin position="43"/>
        <end position="207"/>
    </location>
</feature>
<evidence type="ECO:0000313" key="15">
    <source>
        <dbReference type="Proteomes" id="UP000234331"/>
    </source>
</evidence>
<dbReference type="GO" id="GO:0051701">
    <property type="term" value="P:biological process involved in interaction with host"/>
    <property type="evidence" value="ECO:0007669"/>
    <property type="project" value="TreeGrafter"/>
</dbReference>
<keyword evidence="9 14" id="KW-0012">Acyltransferase</keyword>
<keyword evidence="7" id="KW-0319">Glycerol metabolism</keyword>
<keyword evidence="8" id="KW-0443">Lipid metabolism</keyword>
<comment type="similarity">
    <text evidence="3">Belongs to the long-chain O-acyltransferase family.</text>
</comment>
<dbReference type="PANTHER" id="PTHR31650">
    <property type="entry name" value="O-ACYLTRANSFERASE (WSD1-LIKE) FAMILY PROTEIN"/>
    <property type="match status" value="1"/>
</dbReference>
<keyword evidence="5" id="KW-0444">Lipid biosynthesis</keyword>
<gene>
    <name evidence="14" type="ORF">FRACA_1870009</name>
</gene>
<dbReference type="InterPro" id="IPR004255">
    <property type="entry name" value="O-acyltransferase_WSD1_N"/>
</dbReference>
<dbReference type="GO" id="GO:0006071">
    <property type="term" value="P:glycerol metabolic process"/>
    <property type="evidence" value="ECO:0007669"/>
    <property type="project" value="UniProtKB-KW"/>
</dbReference>
<evidence type="ECO:0000313" key="14">
    <source>
        <dbReference type="EMBL" id="SNQ47393.1"/>
    </source>
</evidence>
<comment type="pathway">
    <text evidence="1">Glycerolipid metabolism; triacylglycerol biosynthesis.</text>
</comment>
<evidence type="ECO:0000259" key="12">
    <source>
        <dbReference type="Pfam" id="PF03007"/>
    </source>
</evidence>
<dbReference type="AlphaFoldDB" id="A0A2I2KNZ0"/>
<evidence type="ECO:0000256" key="9">
    <source>
        <dbReference type="ARBA" id="ARBA00023315"/>
    </source>
</evidence>
<dbReference type="GO" id="GO:0071731">
    <property type="term" value="P:response to nitric oxide"/>
    <property type="evidence" value="ECO:0007669"/>
    <property type="project" value="TreeGrafter"/>
</dbReference>
<dbReference type="UniPathway" id="UPA00282"/>
<comment type="pathway">
    <text evidence="2">Lipid metabolism.</text>
</comment>
<dbReference type="GO" id="GO:0019432">
    <property type="term" value="P:triglyceride biosynthetic process"/>
    <property type="evidence" value="ECO:0007669"/>
    <property type="project" value="UniProtKB-UniPathway"/>
</dbReference>
<evidence type="ECO:0000259" key="13">
    <source>
        <dbReference type="Pfam" id="PF06974"/>
    </source>
</evidence>
<organism evidence="14 15">
    <name type="scientific">Frankia canadensis</name>
    <dbReference type="NCBI Taxonomy" id="1836972"/>
    <lineage>
        <taxon>Bacteria</taxon>
        <taxon>Bacillati</taxon>
        <taxon>Actinomycetota</taxon>
        <taxon>Actinomycetes</taxon>
        <taxon>Frankiales</taxon>
        <taxon>Frankiaceae</taxon>
        <taxon>Frankia</taxon>
    </lineage>
</organism>
<dbReference type="GO" id="GO:0005886">
    <property type="term" value="C:plasma membrane"/>
    <property type="evidence" value="ECO:0007669"/>
    <property type="project" value="TreeGrafter"/>
</dbReference>
<dbReference type="InterPro" id="IPR045034">
    <property type="entry name" value="O-acyltransferase_WSD1-like"/>
</dbReference>
<evidence type="ECO:0000256" key="5">
    <source>
        <dbReference type="ARBA" id="ARBA00022516"/>
    </source>
</evidence>
<evidence type="ECO:0000256" key="11">
    <source>
        <dbReference type="SAM" id="MobiDB-lite"/>
    </source>
</evidence>